<reference evidence="9" key="1">
    <citation type="submission" date="2021-01" db="EMBL/GenBank/DDBJ databases">
        <authorList>
            <person name="Corre E."/>
            <person name="Pelletier E."/>
            <person name="Niang G."/>
            <person name="Scheremetjew M."/>
            <person name="Finn R."/>
            <person name="Kale V."/>
            <person name="Holt S."/>
            <person name="Cochrane G."/>
            <person name="Meng A."/>
            <person name="Brown T."/>
            <person name="Cohen L."/>
        </authorList>
    </citation>
    <scope>NUCLEOTIDE SEQUENCE</scope>
    <source>
        <strain evidence="9">Isolate 1302-5</strain>
    </source>
</reference>
<evidence type="ECO:0000256" key="6">
    <source>
        <dbReference type="ARBA" id="ARBA00023065"/>
    </source>
</evidence>
<dbReference type="GO" id="GO:0005254">
    <property type="term" value="F:chloride channel activity"/>
    <property type="evidence" value="ECO:0007669"/>
    <property type="project" value="InterPro"/>
</dbReference>
<proteinExistence type="predicted"/>
<keyword evidence="4" id="KW-0812">Transmembrane</keyword>
<keyword evidence="2" id="KW-0813">Transport</keyword>
<evidence type="ECO:0000256" key="2">
    <source>
        <dbReference type="ARBA" id="ARBA00022448"/>
    </source>
</evidence>
<feature type="signal peptide" evidence="8">
    <location>
        <begin position="1"/>
        <end position="20"/>
    </location>
</feature>
<evidence type="ECO:0000256" key="8">
    <source>
        <dbReference type="SAM" id="SignalP"/>
    </source>
</evidence>
<keyword evidence="6" id="KW-0406">Ion transport</keyword>
<dbReference type="PANTHER" id="PTHR33281">
    <property type="entry name" value="UPF0187 PROTEIN YNEE"/>
    <property type="match status" value="1"/>
</dbReference>
<dbReference type="AlphaFoldDB" id="A0A7S4HMD6"/>
<dbReference type="GO" id="GO:0005886">
    <property type="term" value="C:plasma membrane"/>
    <property type="evidence" value="ECO:0007669"/>
    <property type="project" value="UniProtKB-SubCell"/>
</dbReference>
<evidence type="ECO:0000256" key="7">
    <source>
        <dbReference type="ARBA" id="ARBA00023136"/>
    </source>
</evidence>
<dbReference type="InterPro" id="IPR044669">
    <property type="entry name" value="YneE/VCCN1/2-like"/>
</dbReference>
<dbReference type="PANTHER" id="PTHR33281:SF19">
    <property type="entry name" value="VOLTAGE-DEPENDENT ANION CHANNEL-FORMING PROTEIN YNEE"/>
    <property type="match status" value="1"/>
</dbReference>
<feature type="chain" id="PRO_5030974278" evidence="8">
    <location>
        <begin position="21"/>
        <end position="463"/>
    </location>
</feature>
<evidence type="ECO:0000256" key="4">
    <source>
        <dbReference type="ARBA" id="ARBA00022692"/>
    </source>
</evidence>
<evidence type="ECO:0000256" key="5">
    <source>
        <dbReference type="ARBA" id="ARBA00022989"/>
    </source>
</evidence>
<dbReference type="Pfam" id="PF25539">
    <property type="entry name" value="Bestrophin_2"/>
    <property type="match status" value="1"/>
</dbReference>
<comment type="subcellular location">
    <subcellularLocation>
        <location evidence="1">Cell membrane</location>
        <topology evidence="1">Multi-pass membrane protein</topology>
    </subcellularLocation>
</comment>
<dbReference type="EMBL" id="HBKQ01002539">
    <property type="protein sequence ID" value="CAE2203513.1"/>
    <property type="molecule type" value="Transcribed_RNA"/>
</dbReference>
<keyword evidence="7" id="KW-0472">Membrane</keyword>
<accession>A0A7S4HMD6</accession>
<keyword evidence="5" id="KW-1133">Transmembrane helix</keyword>
<keyword evidence="8" id="KW-0732">Signal</keyword>
<gene>
    <name evidence="9" type="ORF">OAUR00152_LOCUS1706</name>
</gene>
<sequence length="463" mass="51601">MFGLSRAAVVLAALAAPAVAFQAPKSNPALVNSVVGGSEVESSTELYESTKQPSFIPMPKEISYGEESRKYRRTVYTHDDWVKHRAPDRFLRNSYNMFTSGIYKNIGNEAAFITAVAGTIVAWNAATQGYVDLEGVKHAGLVEGFPAMKLPLAPFTVVSASLGLLLVFRTNTGYQRWDEARKNWGMNINHTRDLVRMGTVWYDNTGVSPEKRQKDLEALALTTWSFVRAMKRHLSPEGEDEEDFKKELREKLPSEQAEAIISAAHRPNRALFDLGVAVENLPMHWIRKNEINKAITIFEDNLGSSERILTSPVPLFYTRHTSRFLFFWLTFLPLGLYDSFNGSWNNLGLVASMPVIAIFLLGIEELANQMEEPFTILPMQAFCDKIYNWCTEIVSWTPGDNGVKINEPTEVHTALSMNVINVDVPTGANGGSSYIPASATPTVTQVSTEGSKFSRIKSVFRSK</sequence>
<organism evidence="9">
    <name type="scientific">Odontella aurita</name>
    <dbReference type="NCBI Taxonomy" id="265563"/>
    <lineage>
        <taxon>Eukaryota</taxon>
        <taxon>Sar</taxon>
        <taxon>Stramenopiles</taxon>
        <taxon>Ochrophyta</taxon>
        <taxon>Bacillariophyta</taxon>
        <taxon>Mediophyceae</taxon>
        <taxon>Biddulphiophycidae</taxon>
        <taxon>Eupodiscales</taxon>
        <taxon>Odontellaceae</taxon>
        <taxon>Odontella</taxon>
    </lineage>
</organism>
<evidence type="ECO:0000313" key="9">
    <source>
        <dbReference type="EMBL" id="CAE2203513.1"/>
    </source>
</evidence>
<protein>
    <submittedName>
        <fullName evidence="9">Uncharacterized protein</fullName>
    </submittedName>
</protein>
<evidence type="ECO:0000256" key="1">
    <source>
        <dbReference type="ARBA" id="ARBA00004651"/>
    </source>
</evidence>
<name>A0A7S4HMD6_9STRA</name>
<evidence type="ECO:0000256" key="3">
    <source>
        <dbReference type="ARBA" id="ARBA00022475"/>
    </source>
</evidence>
<keyword evidence="3" id="KW-1003">Cell membrane</keyword>